<organism evidence="1 2">
    <name type="scientific">Paenibacillus abyssi</name>
    <dbReference type="NCBI Taxonomy" id="1340531"/>
    <lineage>
        <taxon>Bacteria</taxon>
        <taxon>Bacillati</taxon>
        <taxon>Bacillota</taxon>
        <taxon>Bacilli</taxon>
        <taxon>Bacillales</taxon>
        <taxon>Paenibacillaceae</taxon>
        <taxon>Paenibacillus</taxon>
    </lineage>
</organism>
<keyword evidence="2" id="KW-1185">Reference proteome</keyword>
<dbReference type="AlphaFoldDB" id="A0A917FZJ5"/>
<dbReference type="RefSeq" id="WP_188532389.1">
    <property type="nucleotide sequence ID" value="NZ_BMGR01000012.1"/>
</dbReference>
<dbReference type="Pfam" id="PF13798">
    <property type="entry name" value="PCYCGC"/>
    <property type="match status" value="1"/>
</dbReference>
<proteinExistence type="predicted"/>
<dbReference type="EMBL" id="BMGR01000012">
    <property type="protein sequence ID" value="GGG15289.1"/>
    <property type="molecule type" value="Genomic_DNA"/>
</dbReference>
<protein>
    <recommendedName>
        <fullName evidence="3">Lipoprotein</fullName>
    </recommendedName>
</protein>
<reference evidence="1" key="2">
    <citation type="submission" date="2020-09" db="EMBL/GenBank/DDBJ databases">
        <authorList>
            <person name="Sun Q."/>
            <person name="Zhou Y."/>
        </authorList>
    </citation>
    <scope>NUCLEOTIDE SEQUENCE</scope>
    <source>
        <strain evidence="1">CGMCC 1.12987</strain>
    </source>
</reference>
<name>A0A917FZJ5_9BACL</name>
<dbReference type="PROSITE" id="PS51257">
    <property type="entry name" value="PROKAR_LIPOPROTEIN"/>
    <property type="match status" value="1"/>
</dbReference>
<evidence type="ECO:0000313" key="2">
    <source>
        <dbReference type="Proteomes" id="UP000644756"/>
    </source>
</evidence>
<reference evidence="1" key="1">
    <citation type="journal article" date="2014" name="Int. J. Syst. Evol. Microbiol.">
        <title>Complete genome sequence of Corynebacterium casei LMG S-19264T (=DSM 44701T), isolated from a smear-ripened cheese.</title>
        <authorList>
            <consortium name="US DOE Joint Genome Institute (JGI-PGF)"/>
            <person name="Walter F."/>
            <person name="Albersmeier A."/>
            <person name="Kalinowski J."/>
            <person name="Ruckert C."/>
        </authorList>
    </citation>
    <scope>NUCLEOTIDE SEQUENCE</scope>
    <source>
        <strain evidence="1">CGMCC 1.12987</strain>
    </source>
</reference>
<dbReference type="InterPro" id="IPR025673">
    <property type="entry name" value="PCYCGC"/>
</dbReference>
<gene>
    <name evidence="1" type="ORF">GCM10010916_35270</name>
</gene>
<dbReference type="Proteomes" id="UP000644756">
    <property type="component" value="Unassembled WGS sequence"/>
</dbReference>
<comment type="caution">
    <text evidence="1">The sequence shown here is derived from an EMBL/GenBank/DDBJ whole genome shotgun (WGS) entry which is preliminary data.</text>
</comment>
<accession>A0A917FZJ5</accession>
<evidence type="ECO:0000313" key="1">
    <source>
        <dbReference type="EMBL" id="GGG15289.1"/>
    </source>
</evidence>
<sequence length="167" mass="18329">MKTAGLVKLHMWDKLLIGFTMIILFAVFIAGCGSAEESNENQGHSHGVAATESEQLETTASLADMPAFLDNHTPLTTELYSEVGQYMDILEMIHCYCGCMDDDPAHDSLLRCYLADVEPGKVTWSDHSTSCGICKMEAEDVIAMAKQGKSTDEIIEAIDAKYKPNNM</sequence>
<evidence type="ECO:0008006" key="3">
    <source>
        <dbReference type="Google" id="ProtNLM"/>
    </source>
</evidence>